<evidence type="ECO:0000313" key="2">
    <source>
        <dbReference type="Proteomes" id="UP000250369"/>
    </source>
</evidence>
<dbReference type="RefSeq" id="WP_113032917.1">
    <property type="nucleotide sequence ID" value="NZ_QMFB01000013.1"/>
</dbReference>
<name>A0A329MHM3_9BACL</name>
<gene>
    <name evidence="1" type="ORF">DQG23_21385</name>
</gene>
<dbReference type="PROSITE" id="PS51257">
    <property type="entry name" value="PROKAR_LIPOPROTEIN"/>
    <property type="match status" value="1"/>
</dbReference>
<keyword evidence="2" id="KW-1185">Reference proteome</keyword>
<dbReference type="OrthoDB" id="2615639at2"/>
<organism evidence="1 2">
    <name type="scientific">Paenibacillus contaminans</name>
    <dbReference type="NCBI Taxonomy" id="450362"/>
    <lineage>
        <taxon>Bacteria</taxon>
        <taxon>Bacillati</taxon>
        <taxon>Bacillota</taxon>
        <taxon>Bacilli</taxon>
        <taxon>Bacillales</taxon>
        <taxon>Paenibacillaceae</taxon>
        <taxon>Paenibacillus</taxon>
    </lineage>
</organism>
<sequence>MKQGTYVALVIMTVILTIVGCSGKSPFGENLKSTNEVLVKSEQFEKKITDVGEISRLVDLLNKSKAIDPPEKAKGIKPEVAKETVLLHFPKAEFFYIGDGYLYYGNNGQYYSVSKDIEKYTTEQK</sequence>
<dbReference type="AlphaFoldDB" id="A0A329MHM3"/>
<protein>
    <submittedName>
        <fullName evidence="1">Uncharacterized protein</fullName>
    </submittedName>
</protein>
<proteinExistence type="predicted"/>
<dbReference type="Proteomes" id="UP000250369">
    <property type="component" value="Unassembled WGS sequence"/>
</dbReference>
<reference evidence="1 2" key="1">
    <citation type="journal article" date="2009" name="Int. J. Syst. Evol. Microbiol.">
        <title>Paenibacillus contaminans sp. nov., isolated from a contaminated laboratory plate.</title>
        <authorList>
            <person name="Chou J.H."/>
            <person name="Lee J.H."/>
            <person name="Lin M.C."/>
            <person name="Chang P.S."/>
            <person name="Arun A.B."/>
            <person name="Young C.C."/>
            <person name="Chen W.M."/>
        </authorList>
    </citation>
    <scope>NUCLEOTIDE SEQUENCE [LARGE SCALE GENOMIC DNA]</scope>
    <source>
        <strain evidence="1 2">CKOBP-6</strain>
    </source>
</reference>
<evidence type="ECO:0000313" key="1">
    <source>
        <dbReference type="EMBL" id="RAV19098.1"/>
    </source>
</evidence>
<comment type="caution">
    <text evidence="1">The sequence shown here is derived from an EMBL/GenBank/DDBJ whole genome shotgun (WGS) entry which is preliminary data.</text>
</comment>
<accession>A0A329MHM3</accession>
<dbReference type="EMBL" id="QMFB01000013">
    <property type="protein sequence ID" value="RAV19098.1"/>
    <property type="molecule type" value="Genomic_DNA"/>
</dbReference>